<protein>
    <submittedName>
        <fullName evidence="1">Uncharacterized protein</fullName>
    </submittedName>
</protein>
<dbReference type="STRING" id="485917.Phep_3709"/>
<sequence length="305" mass="34329">MAKTKTAKRGALKSPSFLFLQVKTNVSSKLYNYSMLRYNILILLICLMAETKAQHPPLFEGLVSDTTRITMNNLGLNLVRYTYRAPKVRFLVIHDDEDTGVKAALEYIRFSGGTLIDCQYGGIRNFKINNQGESFQTDPNSIYTKAGIPIGIQKYGPVDDDVVKQLERTAKTILKLYNPEQLGYIFTLHNNTDGDFGISSYLKGYELEAAADSVHINFSMDPDDLIFVTDAKLFSGFKKENVNVVLQSAKAPDDGSLSIYAMYNKIPYINVEVQHGHFDENLRLIEIAIKVLFQAYPLLKQKAAE</sequence>
<dbReference type="Proteomes" id="UP000000852">
    <property type="component" value="Chromosome"/>
</dbReference>
<name>C6XUA7_PEDHD</name>
<evidence type="ECO:0000313" key="2">
    <source>
        <dbReference type="Proteomes" id="UP000000852"/>
    </source>
</evidence>
<accession>C6XUA7</accession>
<evidence type="ECO:0000313" key="1">
    <source>
        <dbReference type="EMBL" id="ACU05900.1"/>
    </source>
</evidence>
<gene>
    <name evidence="1" type="ordered locus">Phep_3709</name>
</gene>
<dbReference type="KEGG" id="phe:Phep_3709"/>
<keyword evidence="2" id="KW-1185">Reference proteome</keyword>
<organism evidence="1 2">
    <name type="scientific">Pedobacter heparinus (strain ATCC 13125 / DSM 2366 / CIP 104194 / JCM 7457 / NBRC 12017 / NCIMB 9290 / NRRL B-14731 / HIM 762-3)</name>
    <dbReference type="NCBI Taxonomy" id="485917"/>
    <lineage>
        <taxon>Bacteria</taxon>
        <taxon>Pseudomonadati</taxon>
        <taxon>Bacteroidota</taxon>
        <taxon>Sphingobacteriia</taxon>
        <taxon>Sphingobacteriales</taxon>
        <taxon>Sphingobacteriaceae</taxon>
        <taxon>Pedobacter</taxon>
    </lineage>
</organism>
<reference evidence="1 2" key="1">
    <citation type="journal article" date="2009" name="Stand. Genomic Sci.">
        <title>Complete genome sequence of Pedobacter heparinus type strain (HIM 762-3).</title>
        <authorList>
            <person name="Han C."/>
            <person name="Spring S."/>
            <person name="Lapidus A."/>
            <person name="Del Rio T.G."/>
            <person name="Tice H."/>
            <person name="Copeland A."/>
            <person name="Cheng J.F."/>
            <person name="Lucas S."/>
            <person name="Chen F."/>
            <person name="Nolan M."/>
            <person name="Bruce D."/>
            <person name="Goodwin L."/>
            <person name="Pitluck S."/>
            <person name="Ivanova N."/>
            <person name="Mavromatis K."/>
            <person name="Mikhailova N."/>
            <person name="Pati A."/>
            <person name="Chen A."/>
            <person name="Palaniappan K."/>
            <person name="Land M."/>
            <person name="Hauser L."/>
            <person name="Chang Y.J."/>
            <person name="Jeffries C.C."/>
            <person name="Saunders E."/>
            <person name="Chertkov O."/>
            <person name="Brettin T."/>
            <person name="Goker M."/>
            <person name="Rohde M."/>
            <person name="Bristow J."/>
            <person name="Eisen J.A."/>
            <person name="Markowitz V."/>
            <person name="Hugenholtz P."/>
            <person name="Kyrpides N.C."/>
            <person name="Klenk H.P."/>
            <person name="Detter J.C."/>
        </authorList>
    </citation>
    <scope>NUCLEOTIDE SEQUENCE [LARGE SCALE GENOMIC DNA]</scope>
    <source>
        <strain evidence="2">ATCC 13125 / DSM 2366 / CIP 104194 / JCM 7457 / NBRC 12017 / NCIMB 9290 / NRRL B-14731 / HIM 762-3</strain>
    </source>
</reference>
<dbReference type="RefSeq" id="WP_015809509.1">
    <property type="nucleotide sequence ID" value="NZ_AQGK01000003.1"/>
</dbReference>
<dbReference type="EMBL" id="CP001681">
    <property type="protein sequence ID" value="ACU05900.1"/>
    <property type="molecule type" value="Genomic_DNA"/>
</dbReference>
<dbReference type="HOGENOM" id="CLU_079338_0_0_10"/>
<dbReference type="AlphaFoldDB" id="C6XUA7"/>
<dbReference type="eggNOG" id="ENOG50334T6">
    <property type="taxonomic scope" value="Bacteria"/>
</dbReference>
<proteinExistence type="predicted"/>